<evidence type="ECO:0000313" key="4">
    <source>
        <dbReference type="Proteomes" id="UP000184529"/>
    </source>
</evidence>
<protein>
    <submittedName>
        <fullName evidence="3">Glutamate synthase domain-containing protein 2</fullName>
    </submittedName>
</protein>
<dbReference type="AlphaFoldDB" id="A0A1M6JKA8"/>
<feature type="domain" description="Glutamate synthase" evidence="2">
    <location>
        <begin position="280"/>
        <end position="399"/>
    </location>
</feature>
<dbReference type="InterPro" id="IPR013785">
    <property type="entry name" value="Aldolase_TIM"/>
</dbReference>
<gene>
    <name evidence="3" type="ORF">SAMN02745219_02632</name>
</gene>
<comment type="similarity">
    <text evidence="1">Belongs to the glutamate synthase family.</text>
</comment>
<proteinExistence type="inferred from homology"/>
<organism evidence="3 4">
    <name type="scientific">Desulfofundulus thermosubterraneus DSM 16057</name>
    <dbReference type="NCBI Taxonomy" id="1121432"/>
    <lineage>
        <taxon>Bacteria</taxon>
        <taxon>Bacillati</taxon>
        <taxon>Bacillota</taxon>
        <taxon>Clostridia</taxon>
        <taxon>Eubacteriales</taxon>
        <taxon>Peptococcaceae</taxon>
        <taxon>Desulfofundulus</taxon>
    </lineage>
</organism>
<keyword evidence="4" id="KW-1185">Reference proteome</keyword>
<dbReference type="STRING" id="1121432.SAMN02745219_02632"/>
<dbReference type="Proteomes" id="UP000184529">
    <property type="component" value="Unassembled WGS sequence"/>
</dbReference>
<accession>A0A1M6JKA8</accession>
<dbReference type="Pfam" id="PF01645">
    <property type="entry name" value="Glu_synthase"/>
    <property type="match status" value="1"/>
</dbReference>
<dbReference type="RefSeq" id="WP_072870261.1">
    <property type="nucleotide sequence ID" value="NZ_FQZM01000036.1"/>
</dbReference>
<evidence type="ECO:0000256" key="1">
    <source>
        <dbReference type="ARBA" id="ARBA00009716"/>
    </source>
</evidence>
<evidence type="ECO:0000313" key="3">
    <source>
        <dbReference type="EMBL" id="SHJ47126.1"/>
    </source>
</evidence>
<dbReference type="EMBL" id="FQZM01000036">
    <property type="protein sequence ID" value="SHJ47126.1"/>
    <property type="molecule type" value="Genomic_DNA"/>
</dbReference>
<dbReference type="SUPFAM" id="SSF51395">
    <property type="entry name" value="FMN-linked oxidoreductases"/>
    <property type="match status" value="1"/>
</dbReference>
<name>A0A1M6JKA8_9FIRM</name>
<reference evidence="4" key="1">
    <citation type="submission" date="2016-11" db="EMBL/GenBank/DDBJ databases">
        <authorList>
            <person name="Varghese N."/>
            <person name="Submissions S."/>
        </authorList>
    </citation>
    <scope>NUCLEOTIDE SEQUENCE [LARGE SCALE GENOMIC DNA]</scope>
    <source>
        <strain evidence="4">DSM 16057</strain>
    </source>
</reference>
<dbReference type="InterPro" id="IPR002932">
    <property type="entry name" value="Glu_synthdom"/>
</dbReference>
<evidence type="ECO:0000259" key="2">
    <source>
        <dbReference type="Pfam" id="PF01645"/>
    </source>
</evidence>
<dbReference type="GO" id="GO:0006537">
    <property type="term" value="P:glutamate biosynthetic process"/>
    <property type="evidence" value="ECO:0007669"/>
    <property type="project" value="InterPro"/>
</dbReference>
<dbReference type="OrthoDB" id="9758182at2"/>
<sequence>MSFSKGVNATAATLTRLRTGESYCPFSGMCVTCLDGCPGLCEIGKSSVRGKEVLYPQPFGKTTSASQKDYPVDYSHFNILGTAVGAHGIEADPDRAIFPAVSLETAVGANADLKLNLPIVVAAMGSTNVAANNWDHLAAGAAVSGVGIVIGENVCAMDPNAEIKDGRVVHSPNLARRVKDFQEWYNGKGFIAVQANVEDTKLGVQEYAIEKLGVEAVELKWGQGAKDIGGEVKLDSLERALQLKSRGYIVLPDPTDPRVQAAYRAGAFSEFERHSRIGMVEYESFMARVEELRRVGAKYVFLKTGAYRPADLARAVKYASDARLDLLTVDGAGGGTGMSPWRMMNEWGVPTVYLQALLVKYLDRLAAKGAYVPPVAIAGGFTLEDHMFKGLAIGAPYVKAIGMARSPLTAAMVGKTVGEAVKSGKVPNEYKKYGESLEQVFIAASELKEKLGAEAFEKLPVGAIGVYTYFERLAQGLRQFMCGARKFALSYITRDDVTALTREAAEITGIRYVMDVDAEEVEEILG</sequence>
<dbReference type="GO" id="GO:0015930">
    <property type="term" value="F:glutamate synthase activity"/>
    <property type="evidence" value="ECO:0007669"/>
    <property type="project" value="InterPro"/>
</dbReference>
<dbReference type="CDD" id="cd02808">
    <property type="entry name" value="GltS_FMN"/>
    <property type="match status" value="1"/>
</dbReference>
<dbReference type="Gene3D" id="3.20.20.70">
    <property type="entry name" value="Aldolase class I"/>
    <property type="match status" value="1"/>
</dbReference>